<dbReference type="OrthoDB" id="2288617at2759"/>
<dbReference type="EMBL" id="CH476739">
    <property type="protein sequence ID" value="EIE85669.1"/>
    <property type="molecule type" value="Genomic_DNA"/>
</dbReference>
<evidence type="ECO:0000313" key="2">
    <source>
        <dbReference type="Proteomes" id="UP000009138"/>
    </source>
</evidence>
<proteinExistence type="predicted"/>
<reference evidence="1 2" key="1">
    <citation type="journal article" date="2009" name="PLoS Genet.">
        <title>Genomic analysis of the basal lineage fungus Rhizopus oryzae reveals a whole-genome duplication.</title>
        <authorList>
            <person name="Ma L.-J."/>
            <person name="Ibrahim A.S."/>
            <person name="Skory C."/>
            <person name="Grabherr M.G."/>
            <person name="Burger G."/>
            <person name="Butler M."/>
            <person name="Elias M."/>
            <person name="Idnurm A."/>
            <person name="Lang B.F."/>
            <person name="Sone T."/>
            <person name="Abe A."/>
            <person name="Calvo S.E."/>
            <person name="Corrochano L.M."/>
            <person name="Engels R."/>
            <person name="Fu J."/>
            <person name="Hansberg W."/>
            <person name="Kim J.-M."/>
            <person name="Kodira C.D."/>
            <person name="Koehrsen M.J."/>
            <person name="Liu B."/>
            <person name="Miranda-Saavedra D."/>
            <person name="O'Leary S."/>
            <person name="Ortiz-Castellanos L."/>
            <person name="Poulter R."/>
            <person name="Rodriguez-Romero J."/>
            <person name="Ruiz-Herrera J."/>
            <person name="Shen Y.-Q."/>
            <person name="Zeng Q."/>
            <person name="Galagan J."/>
            <person name="Birren B.W."/>
            <person name="Cuomo C.A."/>
            <person name="Wickes B.L."/>
        </authorList>
    </citation>
    <scope>NUCLEOTIDE SEQUENCE [LARGE SCALE GENOMIC DNA]</scope>
    <source>
        <strain evidence="2">RA 99-880 / ATCC MYA-4621 / FGSC 9543 / NRRL 43880</strain>
    </source>
</reference>
<name>I1CB39_RHIO9</name>
<dbReference type="InParanoid" id="I1CB39"/>
<dbReference type="Proteomes" id="UP000009138">
    <property type="component" value="Unassembled WGS sequence"/>
</dbReference>
<gene>
    <name evidence="1" type="ORF">RO3G_10379</name>
</gene>
<dbReference type="AlphaFoldDB" id="I1CB39"/>
<dbReference type="RefSeq" id="XP_067521065.1">
    <property type="nucleotide sequence ID" value="XM_067664964.1"/>
</dbReference>
<dbReference type="GeneID" id="93617345"/>
<keyword evidence="2" id="KW-1185">Reference proteome</keyword>
<protein>
    <submittedName>
        <fullName evidence="1">Uncharacterized protein</fullName>
    </submittedName>
</protein>
<sequence length="154" mass="17358">MISTFPFAINTSKLLACPQTKVPQAVDWVTQDFFNTILCEELGECEVLFGAPSRLNVCENDSDDSFLFDSDVDEEDSSSEVVSDLIGLSATSCTTLRQDNMFCVSHCKEKKEQGKKLNERKLGLSFTSMINTQRKLRRPSLSRGKKLLQQFFVI</sequence>
<organism evidence="1 2">
    <name type="scientific">Rhizopus delemar (strain RA 99-880 / ATCC MYA-4621 / FGSC 9543 / NRRL 43880)</name>
    <name type="common">Mucormycosis agent</name>
    <name type="synonym">Rhizopus arrhizus var. delemar</name>
    <dbReference type="NCBI Taxonomy" id="246409"/>
    <lineage>
        <taxon>Eukaryota</taxon>
        <taxon>Fungi</taxon>
        <taxon>Fungi incertae sedis</taxon>
        <taxon>Mucoromycota</taxon>
        <taxon>Mucoromycotina</taxon>
        <taxon>Mucoromycetes</taxon>
        <taxon>Mucorales</taxon>
        <taxon>Mucorineae</taxon>
        <taxon>Rhizopodaceae</taxon>
        <taxon>Rhizopus</taxon>
    </lineage>
</organism>
<accession>I1CB39</accession>
<evidence type="ECO:0000313" key="1">
    <source>
        <dbReference type="EMBL" id="EIE85669.1"/>
    </source>
</evidence>
<dbReference type="VEuPathDB" id="FungiDB:RO3G_10379"/>